<evidence type="ECO:0000313" key="2">
    <source>
        <dbReference type="EMBL" id="AHH10532.1"/>
    </source>
</evidence>
<keyword evidence="1" id="KW-1133">Transmembrane helix</keyword>
<accession>W5SUJ8</accession>
<organism evidence="2 3">
    <name type="scientific">Borrelia coriaceae ATCC 43381</name>
    <dbReference type="NCBI Taxonomy" id="1408429"/>
    <lineage>
        <taxon>Bacteria</taxon>
        <taxon>Pseudomonadati</taxon>
        <taxon>Spirochaetota</taxon>
        <taxon>Spirochaetia</taxon>
        <taxon>Spirochaetales</taxon>
        <taxon>Borreliaceae</taxon>
        <taxon>Borrelia</taxon>
    </lineage>
</organism>
<keyword evidence="1" id="KW-0472">Membrane</keyword>
<feature type="transmembrane region" description="Helical" evidence="1">
    <location>
        <begin position="48"/>
        <end position="72"/>
    </location>
</feature>
<dbReference type="STRING" id="1313292.BCO_0079100"/>
<evidence type="ECO:0000313" key="3">
    <source>
        <dbReference type="Proteomes" id="UP000019330"/>
    </source>
</evidence>
<dbReference type="Proteomes" id="UP000019330">
    <property type="component" value="Chromosome"/>
</dbReference>
<feature type="transmembrane region" description="Helical" evidence="1">
    <location>
        <begin position="84"/>
        <end position="107"/>
    </location>
</feature>
<dbReference type="EMBL" id="CP005745">
    <property type="protein sequence ID" value="AHH10532.1"/>
    <property type="molecule type" value="Genomic_DNA"/>
</dbReference>
<sequence>MLKTTNSKIKRIITALLVIILQTIASMLILLALYGLTERSIFINNSSIKFMIAFIIFSPELCLSILTTYYVLYEQFKILHNLITLTKIFQIVMGLLLITLGLSLNLLHVYQPWLLIFIGIIITTYTIFNTVILILIKMKDKITR</sequence>
<dbReference type="HOGENOM" id="CLU_1802371_0_0_12"/>
<name>W5SUJ8_9SPIR</name>
<feature type="transmembrane region" description="Helical" evidence="1">
    <location>
        <begin position="113"/>
        <end position="136"/>
    </location>
</feature>
<gene>
    <name evidence="2" type="ORF">BCO_0079100</name>
</gene>
<protein>
    <submittedName>
        <fullName evidence="2">Uncharacterized protein</fullName>
    </submittedName>
</protein>
<evidence type="ECO:0000256" key="1">
    <source>
        <dbReference type="SAM" id="Phobius"/>
    </source>
</evidence>
<proteinExistence type="predicted"/>
<reference evidence="2" key="1">
    <citation type="submission" date="2013-04" db="EMBL/GenBank/DDBJ databases">
        <title>Comparative Genomics of Relapsing Fever Spirochetes.</title>
        <authorList>
            <person name="Schwan T.G."/>
            <person name="Raffel S.J."/>
            <person name="Porcella S.F."/>
            <person name="Martens C.A."/>
            <person name="Bruno D.P."/>
            <person name="Ricklefs S.M."/>
            <person name="Barbian K.B."/>
        </authorList>
    </citation>
    <scope>NUCLEOTIDE SEQUENCE [LARGE SCALE GENOMIC DNA]</scope>
    <source>
        <strain evidence="2">Co53</strain>
    </source>
</reference>
<feature type="transmembrane region" description="Helical" evidence="1">
    <location>
        <begin position="12"/>
        <end position="36"/>
    </location>
</feature>
<dbReference type="AlphaFoldDB" id="W5SUJ8"/>
<keyword evidence="3" id="KW-1185">Reference proteome</keyword>
<keyword evidence="1" id="KW-0812">Transmembrane</keyword>